<evidence type="ECO:0000256" key="3">
    <source>
        <dbReference type="ARBA" id="ARBA00022723"/>
    </source>
</evidence>
<evidence type="ECO:0000256" key="2">
    <source>
        <dbReference type="ARBA" id="ARBA00022617"/>
    </source>
</evidence>
<dbReference type="GO" id="GO:0046872">
    <property type="term" value="F:metal ion binding"/>
    <property type="evidence" value="ECO:0007669"/>
    <property type="project" value="UniProtKB-KW"/>
</dbReference>
<evidence type="ECO:0000256" key="4">
    <source>
        <dbReference type="ARBA" id="ARBA00023004"/>
    </source>
</evidence>
<evidence type="ECO:0008006" key="8">
    <source>
        <dbReference type="Google" id="ProtNLM"/>
    </source>
</evidence>
<evidence type="ECO:0000313" key="7">
    <source>
        <dbReference type="Proteomes" id="UP000729357"/>
    </source>
</evidence>
<dbReference type="AlphaFoldDB" id="A0A9P8FYW9"/>
<accession>A0A9P8FYW9</accession>
<evidence type="ECO:0000313" key="6">
    <source>
        <dbReference type="EMBL" id="KAG9987145.1"/>
    </source>
</evidence>
<protein>
    <recommendedName>
        <fullName evidence="8">Aldoxime dehydratase</fullName>
    </recommendedName>
</protein>
<gene>
    <name evidence="6" type="ORF">KCU98_g3543</name>
</gene>
<dbReference type="GO" id="GO:0016829">
    <property type="term" value="F:lyase activity"/>
    <property type="evidence" value="ECO:0007669"/>
    <property type="project" value="UniProtKB-KW"/>
</dbReference>
<keyword evidence="3" id="KW-0479">Metal-binding</keyword>
<name>A0A9P8FYW9_AURME</name>
<sequence length="348" mass="39465">MVFLADWEEKQYLFVYGVFGVQHRSSLTDSKKTIINELHKLLTASAGQVDMLVDESHNLEAEDKPHATTFVAYWLDVKQYESWAASSSVRQFWDNLSDDAGVWREVMTVPTSRYMFAANQNLRWGLTSLIEKLRASNDEGYWGVYRHRIGSRDDTFTSPYVTASKAKSVQNSLVLDIPAKGPRNSNDIRLGRVRVDGVPNNVCFVREGQRQPNIAQEELGLWLEKVAPHARSWIEHLDSHREKNGILSFSTHVSQQSKLNDSDVAETDQLAYFLDLAHFEASGRSFKSHVQLRKTVMEMYGPGGPMEGIGKAELYVELLILKSNEFQAEYVGCLEGTGLMFLQTVVQH</sequence>
<feature type="non-terminal residue" evidence="6">
    <location>
        <position position="348"/>
    </location>
</feature>
<dbReference type="InterPro" id="IPR025702">
    <property type="entry name" value="OXD"/>
</dbReference>
<dbReference type="Proteomes" id="UP000729357">
    <property type="component" value="Unassembled WGS sequence"/>
</dbReference>
<dbReference type="Pfam" id="PF13816">
    <property type="entry name" value="Dehydratase_hem"/>
    <property type="match status" value="1"/>
</dbReference>
<reference evidence="6" key="2">
    <citation type="submission" date="2021-08" db="EMBL/GenBank/DDBJ databases">
        <authorList>
            <person name="Gostincar C."/>
            <person name="Sun X."/>
            <person name="Song Z."/>
            <person name="Gunde-Cimerman N."/>
        </authorList>
    </citation>
    <scope>NUCLEOTIDE SEQUENCE</scope>
    <source>
        <strain evidence="6">EXF-9298</strain>
    </source>
</reference>
<proteinExistence type="predicted"/>
<evidence type="ECO:0000256" key="1">
    <source>
        <dbReference type="ARBA" id="ARBA00001970"/>
    </source>
</evidence>
<keyword evidence="4" id="KW-0408">Iron</keyword>
<keyword evidence="5" id="KW-0456">Lyase</keyword>
<dbReference type="EMBL" id="JAHFXS010000249">
    <property type="protein sequence ID" value="KAG9987145.1"/>
    <property type="molecule type" value="Genomic_DNA"/>
</dbReference>
<comment type="cofactor">
    <cofactor evidence="1">
        <name>heme b</name>
        <dbReference type="ChEBI" id="CHEBI:60344"/>
    </cofactor>
</comment>
<reference evidence="6" key="1">
    <citation type="journal article" date="2021" name="J Fungi (Basel)">
        <title>Virulence traits and population genomics of the black yeast Aureobasidium melanogenum.</title>
        <authorList>
            <person name="Cernosa A."/>
            <person name="Sun X."/>
            <person name="Gostincar C."/>
            <person name="Fang C."/>
            <person name="Gunde-Cimerman N."/>
            <person name="Song Z."/>
        </authorList>
    </citation>
    <scope>NUCLEOTIDE SEQUENCE</scope>
    <source>
        <strain evidence="6">EXF-9298</strain>
    </source>
</reference>
<organism evidence="6 7">
    <name type="scientific">Aureobasidium melanogenum</name>
    <name type="common">Aureobasidium pullulans var. melanogenum</name>
    <dbReference type="NCBI Taxonomy" id="46634"/>
    <lineage>
        <taxon>Eukaryota</taxon>
        <taxon>Fungi</taxon>
        <taxon>Dikarya</taxon>
        <taxon>Ascomycota</taxon>
        <taxon>Pezizomycotina</taxon>
        <taxon>Dothideomycetes</taxon>
        <taxon>Dothideomycetidae</taxon>
        <taxon>Dothideales</taxon>
        <taxon>Saccotheciaceae</taxon>
        <taxon>Aureobasidium</taxon>
    </lineage>
</organism>
<keyword evidence="2" id="KW-0349">Heme</keyword>
<evidence type="ECO:0000256" key="5">
    <source>
        <dbReference type="ARBA" id="ARBA00023239"/>
    </source>
</evidence>
<keyword evidence="7" id="KW-1185">Reference proteome</keyword>
<comment type="caution">
    <text evidence="6">The sequence shown here is derived from an EMBL/GenBank/DDBJ whole genome shotgun (WGS) entry which is preliminary data.</text>
</comment>